<dbReference type="PROSITE" id="PS51257">
    <property type="entry name" value="PROKAR_LIPOPROTEIN"/>
    <property type="match status" value="1"/>
</dbReference>
<accession>A0A3B1AJS7</accession>
<reference evidence="1" key="1">
    <citation type="submission" date="2018-06" db="EMBL/GenBank/DDBJ databases">
        <authorList>
            <person name="Zhirakovskaya E."/>
        </authorList>
    </citation>
    <scope>NUCLEOTIDE SEQUENCE</scope>
</reference>
<dbReference type="AlphaFoldDB" id="A0A3B1AJS7"/>
<proteinExistence type="predicted"/>
<dbReference type="InterPro" id="IPR014553">
    <property type="entry name" value="Aminopept"/>
</dbReference>
<keyword evidence="1" id="KW-0645">Protease</keyword>
<keyword evidence="1" id="KW-0378">Hydrolase</keyword>
<dbReference type="PIRSF" id="PIRSF029285">
    <property type="entry name" value="Aminopept"/>
    <property type="match status" value="1"/>
</dbReference>
<dbReference type="GO" id="GO:0008233">
    <property type="term" value="F:peptidase activity"/>
    <property type="evidence" value="ECO:0007669"/>
    <property type="project" value="UniProtKB-KW"/>
</dbReference>
<dbReference type="Pfam" id="PF10023">
    <property type="entry name" value="Aminopep"/>
    <property type="match status" value="1"/>
</dbReference>
<dbReference type="GO" id="GO:0006508">
    <property type="term" value="P:proteolysis"/>
    <property type="evidence" value="ECO:0007669"/>
    <property type="project" value="UniProtKB-KW"/>
</dbReference>
<protein>
    <submittedName>
        <fullName evidence="1">PUTATIVE ZINC PROTEASE PROTEIN</fullName>
    </submittedName>
</protein>
<organism evidence="1">
    <name type="scientific">hydrothermal vent metagenome</name>
    <dbReference type="NCBI Taxonomy" id="652676"/>
    <lineage>
        <taxon>unclassified sequences</taxon>
        <taxon>metagenomes</taxon>
        <taxon>ecological metagenomes</taxon>
    </lineage>
</organism>
<evidence type="ECO:0000313" key="1">
    <source>
        <dbReference type="EMBL" id="VAW94124.1"/>
    </source>
</evidence>
<name>A0A3B1AJS7_9ZZZZ</name>
<sequence length="354" mass="39420">MPHCLTRLFLLVLLISSLVGCGYYGQSIRGQWELISKRQSIEALLADPQTPAALREKLRRVQQIRHFASVQLALPDNGSYRDYADLGRPFVVWNVFAARPLSMRLETWCFPVAGCVGYRGYFDEAEARAYAATLAAQGLETHVAGISAYSTLGWFDDPLLNTVMGRSEAGLAGLIFHELAHQRVYVQDDTAFNEAFASAVEQEGVRRWLAQNGGEQQEDARFRQRQNDFVDLVTAIRDRLAVLYARELPEAKKYARKAQIIGELRAGYAALKRRWGGYAGYDAWFSGPLNNPQLAAVTTYRDGVPAFQALLRERGGDLEAFYRAVETLGELSVKKRQARLRDLSAAGLAGLPPG</sequence>
<dbReference type="EMBL" id="UOFU01000044">
    <property type="protein sequence ID" value="VAW94124.1"/>
    <property type="molecule type" value="Genomic_DNA"/>
</dbReference>
<gene>
    <name evidence="1" type="ORF">MNBD_GAMMA20-492</name>
</gene>